<evidence type="ECO:0000313" key="9">
    <source>
        <dbReference type="Proteomes" id="UP000278398"/>
    </source>
</evidence>
<evidence type="ECO:0000256" key="1">
    <source>
        <dbReference type="ARBA" id="ARBA00004651"/>
    </source>
</evidence>
<dbReference type="InterPro" id="IPR003317">
    <property type="entry name" value="Cyt-d_oxidase_su2"/>
</dbReference>
<dbReference type="Proteomes" id="UP000278398">
    <property type="component" value="Unassembled WGS sequence"/>
</dbReference>
<evidence type="ECO:0000256" key="6">
    <source>
        <dbReference type="ARBA" id="ARBA00023136"/>
    </source>
</evidence>
<keyword evidence="5 7" id="KW-1133">Transmembrane helix</keyword>
<dbReference type="EMBL" id="RWKW01000072">
    <property type="protein sequence ID" value="RST84852.1"/>
    <property type="molecule type" value="Genomic_DNA"/>
</dbReference>
<reference evidence="8 9" key="1">
    <citation type="submission" date="2018-12" db="EMBL/GenBank/DDBJ databases">
        <title>Mesorhizobium carbonis sp. nov., isolated from coal mine water.</title>
        <authorList>
            <person name="Xin W."/>
            <person name="Xu Z."/>
            <person name="Xiang F."/>
            <person name="Zhang J."/>
            <person name="Xi L."/>
            <person name="Liu J."/>
        </authorList>
    </citation>
    <scope>NUCLEOTIDE SEQUENCE [LARGE SCALE GENOMIC DNA]</scope>
    <source>
        <strain evidence="8 9">B2.3</strain>
    </source>
</reference>
<dbReference type="AlphaFoldDB" id="A0A3R9Y5V6"/>
<sequence>MEFGLGVNVDLTVIWAFLIAFAVFAYVVLDGFDLGLGMLFALAPEKRDRDVMMNSVAPVWDGNETWLVLGGGGLFAAFPLAYALVLPALYAPIIAMLLALIFRGVAFEFRWRTERWRGVWDFAFISGSAMASFSQGVALGALLQGIDVDMTTRSYAGGWFDWLTPFSIVTGIAVMAGYCLLGATWLVMKTEGDLQDRMRRLAWPFGLVTLGFIGVVSLWTPFLQDGYYNRWFSGWGIGLAILVGAAVLFVAWRMFNSLTVHRHEYRPFLQAITLFALCFVGLGIAMWPYVVPVEVTIWDAAAPEKSQVFMLIGAAVLIPLILGYTGYAYWIFRGKIDPDAGYH</sequence>
<dbReference type="PIRSF" id="PIRSF000267">
    <property type="entry name" value="Cyt_oxidse_sub2"/>
    <property type="match status" value="1"/>
</dbReference>
<comment type="similarity">
    <text evidence="2">Belongs to the cytochrome ubiquinol oxidase subunit 2 family.</text>
</comment>
<dbReference type="OrthoDB" id="9776710at2"/>
<feature type="transmembrane region" description="Helical" evidence="7">
    <location>
        <begin position="200"/>
        <end position="220"/>
    </location>
</feature>
<feature type="transmembrane region" description="Helical" evidence="7">
    <location>
        <begin position="166"/>
        <end position="188"/>
    </location>
</feature>
<dbReference type="PANTHER" id="PTHR43141">
    <property type="entry name" value="CYTOCHROME BD2 SUBUNIT II"/>
    <property type="match status" value="1"/>
</dbReference>
<keyword evidence="4 7" id="KW-0812">Transmembrane</keyword>
<comment type="subcellular location">
    <subcellularLocation>
        <location evidence="1">Cell membrane</location>
        <topology evidence="1">Multi-pass membrane protein</topology>
    </subcellularLocation>
</comment>
<protein>
    <submittedName>
        <fullName evidence="8">Cytochrome d ubiquinol oxidase subunit II</fullName>
    </submittedName>
</protein>
<evidence type="ECO:0000313" key="8">
    <source>
        <dbReference type="EMBL" id="RST84852.1"/>
    </source>
</evidence>
<name>A0A3R9Y5V6_9HYPH</name>
<evidence type="ECO:0000256" key="2">
    <source>
        <dbReference type="ARBA" id="ARBA00007543"/>
    </source>
</evidence>
<proteinExistence type="inferred from homology"/>
<feature type="transmembrane region" description="Helical" evidence="7">
    <location>
        <begin position="309"/>
        <end position="332"/>
    </location>
</feature>
<accession>A0A3R9Y5V6</accession>
<dbReference type="PANTHER" id="PTHR43141:SF4">
    <property type="entry name" value="CYTOCHROME BD2 SUBUNIT II"/>
    <property type="match status" value="1"/>
</dbReference>
<feature type="transmembrane region" description="Helical" evidence="7">
    <location>
        <begin position="89"/>
        <end position="107"/>
    </location>
</feature>
<feature type="transmembrane region" description="Helical" evidence="7">
    <location>
        <begin position="267"/>
        <end position="289"/>
    </location>
</feature>
<evidence type="ECO:0000256" key="4">
    <source>
        <dbReference type="ARBA" id="ARBA00022692"/>
    </source>
</evidence>
<keyword evidence="9" id="KW-1185">Reference proteome</keyword>
<dbReference type="GO" id="GO:0016682">
    <property type="term" value="F:oxidoreductase activity, acting on diphenols and related substances as donors, oxygen as acceptor"/>
    <property type="evidence" value="ECO:0007669"/>
    <property type="project" value="TreeGrafter"/>
</dbReference>
<organism evidence="8 9">
    <name type="scientific">Aquibium carbonis</name>
    <dbReference type="NCBI Taxonomy" id="2495581"/>
    <lineage>
        <taxon>Bacteria</taxon>
        <taxon>Pseudomonadati</taxon>
        <taxon>Pseudomonadota</taxon>
        <taxon>Alphaproteobacteria</taxon>
        <taxon>Hyphomicrobiales</taxon>
        <taxon>Phyllobacteriaceae</taxon>
        <taxon>Aquibium</taxon>
    </lineage>
</organism>
<keyword evidence="6 7" id="KW-0472">Membrane</keyword>
<dbReference type="NCBIfam" id="TIGR00203">
    <property type="entry name" value="cydB"/>
    <property type="match status" value="1"/>
</dbReference>
<evidence type="ECO:0000256" key="7">
    <source>
        <dbReference type="SAM" id="Phobius"/>
    </source>
</evidence>
<dbReference type="Pfam" id="PF02322">
    <property type="entry name" value="Cyt_bd_oxida_II"/>
    <property type="match status" value="1"/>
</dbReference>
<comment type="caution">
    <text evidence="8">The sequence shown here is derived from an EMBL/GenBank/DDBJ whole genome shotgun (WGS) entry which is preliminary data.</text>
</comment>
<feature type="transmembrane region" description="Helical" evidence="7">
    <location>
        <begin position="232"/>
        <end position="255"/>
    </location>
</feature>
<dbReference type="GO" id="GO:0019646">
    <property type="term" value="P:aerobic electron transport chain"/>
    <property type="evidence" value="ECO:0007669"/>
    <property type="project" value="TreeGrafter"/>
</dbReference>
<evidence type="ECO:0000256" key="5">
    <source>
        <dbReference type="ARBA" id="ARBA00022989"/>
    </source>
</evidence>
<evidence type="ECO:0000256" key="3">
    <source>
        <dbReference type="ARBA" id="ARBA00022475"/>
    </source>
</evidence>
<dbReference type="GO" id="GO:0070069">
    <property type="term" value="C:cytochrome complex"/>
    <property type="evidence" value="ECO:0007669"/>
    <property type="project" value="TreeGrafter"/>
</dbReference>
<dbReference type="GO" id="GO:0005886">
    <property type="term" value="C:plasma membrane"/>
    <property type="evidence" value="ECO:0007669"/>
    <property type="project" value="UniProtKB-SubCell"/>
</dbReference>
<keyword evidence="3" id="KW-1003">Cell membrane</keyword>
<gene>
    <name evidence="8" type="primary">cydB</name>
    <name evidence="8" type="ORF">EJC49_18625</name>
</gene>
<feature type="transmembrane region" description="Helical" evidence="7">
    <location>
        <begin position="12"/>
        <end position="43"/>
    </location>
</feature>
<feature type="transmembrane region" description="Helical" evidence="7">
    <location>
        <begin position="119"/>
        <end position="146"/>
    </location>
</feature>
<dbReference type="GO" id="GO:0009055">
    <property type="term" value="F:electron transfer activity"/>
    <property type="evidence" value="ECO:0007669"/>
    <property type="project" value="TreeGrafter"/>
</dbReference>